<evidence type="ECO:0000313" key="3">
    <source>
        <dbReference type="Proteomes" id="UP001175271"/>
    </source>
</evidence>
<evidence type="ECO:0000313" key="2">
    <source>
        <dbReference type="EMBL" id="KAK0427219.1"/>
    </source>
</evidence>
<name>A0AA39MB50_9BILA</name>
<protein>
    <submittedName>
        <fullName evidence="2">Uncharacterized protein</fullName>
    </submittedName>
</protein>
<keyword evidence="3" id="KW-1185">Reference proteome</keyword>
<proteinExistence type="predicted"/>
<reference evidence="2" key="1">
    <citation type="submission" date="2023-06" db="EMBL/GenBank/DDBJ databases">
        <title>Genomic analysis of the entomopathogenic nematode Steinernema hermaphroditum.</title>
        <authorList>
            <person name="Schwarz E.M."/>
            <person name="Heppert J.K."/>
            <person name="Baniya A."/>
            <person name="Schwartz H.T."/>
            <person name="Tan C.-H."/>
            <person name="Antoshechkin I."/>
            <person name="Sternberg P.W."/>
            <person name="Goodrich-Blair H."/>
            <person name="Dillman A.R."/>
        </authorList>
    </citation>
    <scope>NUCLEOTIDE SEQUENCE</scope>
    <source>
        <strain evidence="2">PS9179</strain>
        <tissue evidence="2">Whole animal</tissue>
    </source>
</reference>
<evidence type="ECO:0000256" key="1">
    <source>
        <dbReference type="SAM" id="MobiDB-lite"/>
    </source>
</evidence>
<dbReference type="EMBL" id="JAUCMV010000001">
    <property type="protein sequence ID" value="KAK0427219.1"/>
    <property type="molecule type" value="Genomic_DNA"/>
</dbReference>
<sequence length="81" mass="9317">MLARTVNRGVRAGQDYSNRLKRGAKTGTPEEVPIPIIDVDVDPKELIPISPEIYEDTIIDKRAFPGRLPKNRKIRLDWLRH</sequence>
<dbReference type="AlphaFoldDB" id="A0AA39MB50"/>
<organism evidence="2 3">
    <name type="scientific">Steinernema hermaphroditum</name>
    <dbReference type="NCBI Taxonomy" id="289476"/>
    <lineage>
        <taxon>Eukaryota</taxon>
        <taxon>Metazoa</taxon>
        <taxon>Ecdysozoa</taxon>
        <taxon>Nematoda</taxon>
        <taxon>Chromadorea</taxon>
        <taxon>Rhabditida</taxon>
        <taxon>Tylenchina</taxon>
        <taxon>Panagrolaimomorpha</taxon>
        <taxon>Strongyloidoidea</taxon>
        <taxon>Steinernematidae</taxon>
        <taxon>Steinernema</taxon>
    </lineage>
</organism>
<accession>A0AA39MB50</accession>
<gene>
    <name evidence="2" type="ORF">QR680_010117</name>
</gene>
<comment type="caution">
    <text evidence="2">The sequence shown here is derived from an EMBL/GenBank/DDBJ whole genome shotgun (WGS) entry which is preliminary data.</text>
</comment>
<feature type="region of interest" description="Disordered" evidence="1">
    <location>
        <begin position="1"/>
        <end position="27"/>
    </location>
</feature>
<dbReference type="Proteomes" id="UP001175271">
    <property type="component" value="Unassembled WGS sequence"/>
</dbReference>